<dbReference type="InterPro" id="IPR013177">
    <property type="entry name" value="Ribosomal_mS38_C"/>
</dbReference>
<dbReference type="GO" id="GO:0005739">
    <property type="term" value="C:mitochondrion"/>
    <property type="evidence" value="ECO:0007669"/>
    <property type="project" value="UniProtKB-SubCell"/>
</dbReference>
<evidence type="ECO:0000256" key="5">
    <source>
        <dbReference type="SAM" id="MobiDB-lite"/>
    </source>
</evidence>
<keyword evidence="2" id="KW-0496">Mitochondrion</keyword>
<feature type="region of interest" description="Disordered" evidence="5">
    <location>
        <begin position="292"/>
        <end position="318"/>
    </location>
</feature>
<feature type="region of interest" description="Disordered" evidence="5">
    <location>
        <begin position="355"/>
        <end position="381"/>
    </location>
</feature>
<keyword evidence="8" id="KW-1185">Reference proteome</keyword>
<gene>
    <name evidence="7" type="ORF">SLS62_009542</name>
</gene>
<evidence type="ECO:0000313" key="8">
    <source>
        <dbReference type="Proteomes" id="UP001320420"/>
    </source>
</evidence>
<dbReference type="SMART" id="SM01155">
    <property type="entry name" value="DUF1713"/>
    <property type="match status" value="1"/>
</dbReference>
<dbReference type="EMBL" id="JAKJXP020000102">
    <property type="protein sequence ID" value="KAK7746082.1"/>
    <property type="molecule type" value="Genomic_DNA"/>
</dbReference>
<comment type="subcellular location">
    <subcellularLocation>
        <location evidence="1">Mitochondrion</location>
    </subcellularLocation>
</comment>
<feature type="compositionally biased region" description="Polar residues" evidence="5">
    <location>
        <begin position="96"/>
        <end position="106"/>
    </location>
</feature>
<feature type="domain" description="Ribosomal protein mS38 C-terminal" evidence="6">
    <location>
        <begin position="347"/>
        <end position="380"/>
    </location>
</feature>
<dbReference type="PANTHER" id="PTHR32035">
    <property type="entry name" value="AURORA KINASE A-INTERACTING PROTEIN"/>
    <property type="match status" value="1"/>
</dbReference>
<evidence type="ECO:0000259" key="6">
    <source>
        <dbReference type="SMART" id="SM01155"/>
    </source>
</evidence>
<name>A0AAN9UG18_9PEZI</name>
<accession>A0AAN9UG18</accession>
<evidence type="ECO:0000256" key="3">
    <source>
        <dbReference type="ARBA" id="ARBA00035647"/>
    </source>
</evidence>
<evidence type="ECO:0000256" key="2">
    <source>
        <dbReference type="ARBA" id="ARBA00023128"/>
    </source>
</evidence>
<evidence type="ECO:0000256" key="4">
    <source>
        <dbReference type="ARBA" id="ARBA00035682"/>
    </source>
</evidence>
<feature type="region of interest" description="Disordered" evidence="5">
    <location>
        <begin position="1"/>
        <end position="108"/>
    </location>
</feature>
<protein>
    <recommendedName>
        <fullName evidence="4">Small ribosomal subunit protein mS38</fullName>
    </recommendedName>
</protein>
<feature type="compositionally biased region" description="Basic residues" evidence="5">
    <location>
        <begin position="355"/>
        <end position="375"/>
    </location>
</feature>
<evidence type="ECO:0000313" key="7">
    <source>
        <dbReference type="EMBL" id="KAK7746082.1"/>
    </source>
</evidence>
<dbReference type="PANTHER" id="PTHR32035:SF3">
    <property type="entry name" value="SMALL RIBOSOMAL SUBUNIT PROTEIN MS38"/>
    <property type="match status" value="1"/>
</dbReference>
<feature type="compositionally biased region" description="Basic and acidic residues" evidence="5">
    <location>
        <begin position="295"/>
        <end position="309"/>
    </location>
</feature>
<comment type="caution">
    <text evidence="7">The sequence shown here is derived from an EMBL/GenBank/DDBJ whole genome shotgun (WGS) entry which is preliminary data.</text>
</comment>
<reference evidence="7 8" key="1">
    <citation type="submission" date="2024-02" db="EMBL/GenBank/DDBJ databases">
        <title>De novo assembly and annotation of 12 fungi associated with fruit tree decline syndrome in Ontario, Canada.</title>
        <authorList>
            <person name="Sulman M."/>
            <person name="Ellouze W."/>
            <person name="Ilyukhin E."/>
        </authorList>
    </citation>
    <scope>NUCLEOTIDE SEQUENCE [LARGE SCALE GENOMIC DNA]</scope>
    <source>
        <strain evidence="7 8">M11/M66-122</strain>
    </source>
</reference>
<dbReference type="Pfam" id="PF08213">
    <property type="entry name" value="COX24_C"/>
    <property type="match status" value="1"/>
</dbReference>
<evidence type="ECO:0000256" key="1">
    <source>
        <dbReference type="ARBA" id="ARBA00004173"/>
    </source>
</evidence>
<comment type="similarity">
    <text evidence="3">Belongs to the mitochondrion-specific ribosomal protein mS38 family.</text>
</comment>
<sequence>MLPSSMRRVVSSTPQSTFRSSLAPSTSRTSAAALAFTSNPRCQQRRRYSSSKPSSPKDSPKGVPDDKITAAPASTKQGGEKRRRKSNKDNADSNQHKLPSVPSTQHVPDKSMALSTFFSLHRPMSVTHSFPKTVTDDIFAKIFTPLTKDKKVDDVISTLSSTVDQLEDPMRSMSLEAQQDSMAATDANGEHMKIEVRHADGSESNVYVQLNAMSGQFLPFRPPPAPQSATEAAAAAVEGAQNEQAANAAAMEAFGSAASETRIYKAVFTLEETVEANGSTRIVAHTPQLIEEGDEGSHHDHDGHHHDGAEGGESEQAVPRTFLERMALREIRREEAQQRRRIPGGMAAISVRRQRKLKMKKKKYKKLMRRTRNERRKLDRV</sequence>
<proteinExistence type="inferred from homology"/>
<feature type="compositionally biased region" description="Basic and acidic residues" evidence="5">
    <location>
        <begin position="58"/>
        <end position="68"/>
    </location>
</feature>
<organism evidence="7 8">
    <name type="scientific">Diatrype stigma</name>
    <dbReference type="NCBI Taxonomy" id="117547"/>
    <lineage>
        <taxon>Eukaryota</taxon>
        <taxon>Fungi</taxon>
        <taxon>Dikarya</taxon>
        <taxon>Ascomycota</taxon>
        <taxon>Pezizomycotina</taxon>
        <taxon>Sordariomycetes</taxon>
        <taxon>Xylariomycetidae</taxon>
        <taxon>Xylariales</taxon>
        <taxon>Diatrypaceae</taxon>
        <taxon>Diatrype</taxon>
    </lineage>
</organism>
<dbReference type="AlphaFoldDB" id="A0AAN9UG18"/>
<dbReference type="Proteomes" id="UP001320420">
    <property type="component" value="Unassembled WGS sequence"/>
</dbReference>
<feature type="compositionally biased region" description="Polar residues" evidence="5">
    <location>
        <begin position="10"/>
        <end position="42"/>
    </location>
</feature>